<comment type="similarity">
    <text evidence="1 5">Belongs to the DNA glycosylase MPG family.</text>
</comment>
<dbReference type="PANTHER" id="PTHR10429">
    <property type="entry name" value="DNA-3-METHYLADENINE GLYCOSYLASE"/>
    <property type="match status" value="1"/>
</dbReference>
<dbReference type="GO" id="GO:0003905">
    <property type="term" value="F:alkylbase DNA N-glycosylase activity"/>
    <property type="evidence" value="ECO:0007669"/>
    <property type="project" value="InterPro"/>
</dbReference>
<reference evidence="7" key="1">
    <citation type="journal article" date="2010" name="ISME J.">
        <title>Metagenome of the Mediterranean deep chlorophyll maximum studied by direct and fosmid library 454 pyrosequencing.</title>
        <authorList>
            <person name="Ghai R."/>
            <person name="Martin-Cuadrado A.B."/>
            <person name="Molto A.G."/>
            <person name="Heredia I.G."/>
            <person name="Cabrera R."/>
            <person name="Martin J."/>
            <person name="Verdu M."/>
            <person name="Deschamps P."/>
            <person name="Moreira D."/>
            <person name="Lopez-Garcia P."/>
            <person name="Mira A."/>
            <person name="Rodriguez-Valera F."/>
        </authorList>
    </citation>
    <scope>NUCLEOTIDE SEQUENCE</scope>
</reference>
<evidence type="ECO:0000256" key="5">
    <source>
        <dbReference type="HAMAP-Rule" id="MF_00527"/>
    </source>
</evidence>
<keyword evidence="2 5" id="KW-0227">DNA damage</keyword>
<evidence type="ECO:0000256" key="3">
    <source>
        <dbReference type="ARBA" id="ARBA00022801"/>
    </source>
</evidence>
<organism evidence="7">
    <name type="scientific">uncultured marine bacterium MedDCM-OCT-S09-C166</name>
    <dbReference type="NCBI Taxonomy" id="743076"/>
    <lineage>
        <taxon>Bacteria</taxon>
        <taxon>environmental samples</taxon>
    </lineage>
</organism>
<name>D6PGP1_9BACT</name>
<dbReference type="GO" id="GO:0006284">
    <property type="term" value="P:base-excision repair"/>
    <property type="evidence" value="ECO:0007669"/>
    <property type="project" value="InterPro"/>
</dbReference>
<dbReference type="InterPro" id="IPR003180">
    <property type="entry name" value="MPG"/>
</dbReference>
<feature type="region of interest" description="Disordered" evidence="6">
    <location>
        <begin position="188"/>
        <end position="213"/>
    </location>
</feature>
<evidence type="ECO:0000256" key="2">
    <source>
        <dbReference type="ARBA" id="ARBA00022763"/>
    </source>
</evidence>
<dbReference type="Pfam" id="PF02245">
    <property type="entry name" value="Pur_DNA_glyco"/>
    <property type="match status" value="1"/>
</dbReference>
<dbReference type="Gene3D" id="3.10.300.10">
    <property type="entry name" value="Methylpurine-DNA glycosylase (MPG)"/>
    <property type="match status" value="2"/>
</dbReference>
<dbReference type="GO" id="GO:0003677">
    <property type="term" value="F:DNA binding"/>
    <property type="evidence" value="ECO:0007669"/>
    <property type="project" value="InterPro"/>
</dbReference>
<dbReference type="InterPro" id="IPR011034">
    <property type="entry name" value="Formyl_transferase-like_C_sf"/>
</dbReference>
<accession>D6PGP1</accession>
<dbReference type="NCBIfam" id="TIGR00567">
    <property type="entry name" value="3mg"/>
    <property type="match status" value="1"/>
</dbReference>
<dbReference type="CDD" id="cd00540">
    <property type="entry name" value="AAG"/>
    <property type="match status" value="1"/>
</dbReference>
<protein>
    <recommendedName>
        <fullName evidence="5">Putative 3-methyladenine DNA glycosylase</fullName>
        <ecNumber evidence="5">3.2.2.-</ecNumber>
    </recommendedName>
</protein>
<dbReference type="InterPro" id="IPR036995">
    <property type="entry name" value="MPG_sf"/>
</dbReference>
<evidence type="ECO:0000256" key="1">
    <source>
        <dbReference type="ARBA" id="ARBA00009232"/>
    </source>
</evidence>
<dbReference type="EC" id="3.2.2.-" evidence="5"/>
<dbReference type="SUPFAM" id="SSF50486">
    <property type="entry name" value="FMT C-terminal domain-like"/>
    <property type="match status" value="1"/>
</dbReference>
<dbReference type="EMBL" id="GU943049">
    <property type="protein sequence ID" value="ADD94892.1"/>
    <property type="molecule type" value="Genomic_DNA"/>
</dbReference>
<keyword evidence="3 5" id="KW-0378">Hydrolase</keyword>
<dbReference type="AlphaFoldDB" id="D6PGP1"/>
<keyword evidence="4 5" id="KW-0234">DNA repair</keyword>
<dbReference type="PANTHER" id="PTHR10429:SF0">
    <property type="entry name" value="DNA-3-METHYLADENINE GLYCOSYLASE"/>
    <property type="match status" value="1"/>
</dbReference>
<evidence type="ECO:0000256" key="6">
    <source>
        <dbReference type="SAM" id="MobiDB-lite"/>
    </source>
</evidence>
<proteinExistence type="inferred from homology"/>
<sequence>MAASRQPVIDFVSLPLNFFTRPAQIVGPDLVGCRLVKRQDNGSLLWGVIVETEAYSQDDPACHGYRRRSPQNETLFGEPGRFYVYVSYGIHHCVNVVTDRGDWANGVLLRAVALPDEPERVGAGPGLLARRFGLDRRDDSRPATGEHEVWMAPRSDTFASQDLVTTTRIGITQGAATPWRWYLRSSRSVSRRARGDRMPPRAQCWSPSQEPSS</sequence>
<evidence type="ECO:0000256" key="4">
    <source>
        <dbReference type="ARBA" id="ARBA00023204"/>
    </source>
</evidence>
<evidence type="ECO:0000313" key="7">
    <source>
        <dbReference type="EMBL" id="ADD94892.1"/>
    </source>
</evidence>
<dbReference type="HAMAP" id="MF_00527">
    <property type="entry name" value="3MGH"/>
    <property type="match status" value="1"/>
</dbReference>